<dbReference type="InterPro" id="IPR013320">
    <property type="entry name" value="ConA-like_dom_sf"/>
</dbReference>
<keyword evidence="2" id="KW-0732">Signal</keyword>
<dbReference type="EMBL" id="CDHN01000003">
    <property type="protein sequence ID" value="CEJ91188.1"/>
    <property type="molecule type" value="Genomic_DNA"/>
</dbReference>
<protein>
    <recommendedName>
        <fullName evidence="5">Aspergillopepsin-2</fullName>
    </recommendedName>
</protein>
<dbReference type="AlphaFoldDB" id="A0A0A1TKP9"/>
<dbReference type="PANTHER" id="PTHR37536">
    <property type="entry name" value="PUTATIVE (AFU_ORTHOLOGUE AFUA_3G02970)-RELATED"/>
    <property type="match status" value="1"/>
</dbReference>
<feature type="active site" description="Proton acceptor" evidence="1">
    <location>
        <position position="169"/>
    </location>
</feature>
<dbReference type="SUPFAM" id="SSF49899">
    <property type="entry name" value="Concanavalin A-like lectins/glucanases"/>
    <property type="match status" value="1"/>
</dbReference>
<evidence type="ECO:0000256" key="2">
    <source>
        <dbReference type="SAM" id="SignalP"/>
    </source>
</evidence>
<dbReference type="Proteomes" id="UP000039046">
    <property type="component" value="Unassembled WGS sequence"/>
</dbReference>
<organism evidence="3 4">
    <name type="scientific">[Torrubiella] hemipterigena</name>
    <dbReference type="NCBI Taxonomy" id="1531966"/>
    <lineage>
        <taxon>Eukaryota</taxon>
        <taxon>Fungi</taxon>
        <taxon>Dikarya</taxon>
        <taxon>Ascomycota</taxon>
        <taxon>Pezizomycotina</taxon>
        <taxon>Sordariomycetes</taxon>
        <taxon>Hypocreomycetidae</taxon>
        <taxon>Hypocreales</taxon>
        <taxon>Clavicipitaceae</taxon>
        <taxon>Clavicipitaceae incertae sedis</taxon>
        <taxon>'Torrubiella' clade</taxon>
    </lineage>
</organism>
<dbReference type="PANTHER" id="PTHR37536:SF1">
    <property type="entry name" value="ASPERGILLOPEPSIN, PUTAITVE (AFU_ORTHOLOGUE AFUA_7G01200)"/>
    <property type="match status" value="1"/>
</dbReference>
<dbReference type="GO" id="GO:0006508">
    <property type="term" value="P:proteolysis"/>
    <property type="evidence" value="ECO:0007669"/>
    <property type="project" value="InterPro"/>
</dbReference>
<dbReference type="Pfam" id="PF01828">
    <property type="entry name" value="Peptidase_A4"/>
    <property type="match status" value="1"/>
</dbReference>
<name>A0A0A1TKP9_9HYPO</name>
<feature type="chain" id="PRO_5001990117" description="Aspergillopepsin-2" evidence="2">
    <location>
        <begin position="19"/>
        <end position="234"/>
    </location>
</feature>
<evidence type="ECO:0000256" key="1">
    <source>
        <dbReference type="PIRSR" id="PIRSR600250-50"/>
    </source>
</evidence>
<gene>
    <name evidence="3" type="ORF">VHEMI06918</name>
</gene>
<evidence type="ECO:0008006" key="5">
    <source>
        <dbReference type="Google" id="ProtNLM"/>
    </source>
</evidence>
<dbReference type="GO" id="GO:0070007">
    <property type="term" value="F:glutamic-type endopeptidase activity"/>
    <property type="evidence" value="ECO:0007669"/>
    <property type="project" value="InterPro"/>
</dbReference>
<dbReference type="STRING" id="1531966.A0A0A1TKP9"/>
<dbReference type="Gene3D" id="2.60.120.700">
    <property type="entry name" value="Peptidase G1"/>
    <property type="match status" value="1"/>
</dbReference>
<dbReference type="InterPro" id="IPR000250">
    <property type="entry name" value="Peptidase_G1"/>
</dbReference>
<dbReference type="CDD" id="cd13426">
    <property type="entry name" value="Peptidase_G1"/>
    <property type="match status" value="1"/>
</dbReference>
<accession>A0A0A1TKP9</accession>
<evidence type="ECO:0000313" key="4">
    <source>
        <dbReference type="Proteomes" id="UP000039046"/>
    </source>
</evidence>
<dbReference type="HOGENOM" id="CLU_066466_3_0_1"/>
<dbReference type="InterPro" id="IPR038656">
    <property type="entry name" value="Peptidase_G1_sf"/>
</dbReference>
<evidence type="ECO:0000313" key="3">
    <source>
        <dbReference type="EMBL" id="CEJ91188.1"/>
    </source>
</evidence>
<reference evidence="3 4" key="1">
    <citation type="journal article" date="2015" name="Genome Announc.">
        <title>Draft Genome Sequence and Gene Annotation of the Entomopathogenic Fungus Verticillium hemipterigenum.</title>
        <authorList>
            <person name="Horn F."/>
            <person name="Habel A."/>
            <person name="Scharf D.H."/>
            <person name="Dworschak J."/>
            <person name="Brakhage A.A."/>
            <person name="Guthke R."/>
            <person name="Hertweck C."/>
            <person name="Linde J."/>
        </authorList>
    </citation>
    <scope>NUCLEOTIDE SEQUENCE [LARGE SCALE GENOMIC DNA]</scope>
</reference>
<keyword evidence="4" id="KW-1185">Reference proteome</keyword>
<proteinExistence type="predicted"/>
<dbReference type="PRINTS" id="PR00977">
    <property type="entry name" value="SCYTLDPTASE"/>
</dbReference>
<dbReference type="OrthoDB" id="2862635at2759"/>
<feature type="signal peptide" evidence="2">
    <location>
        <begin position="1"/>
        <end position="18"/>
    </location>
</feature>
<sequence>MNSLKHLLVLGAITTAAAKRHHASANGDSNWCGAVEKTAVTYVEGTWKVPSASLPPNGDSSLFYGNSQWVGIDGYGSDCGLFQAGTSSYIDNGQVSYHSWMEWFPNDNIDLDVEVSPGDEIYVAIQATSSTAGTVYLENKTTGRSTNQKLTSTPKRAPLCFEAVEWIQEDNGVPQNPYPQVDTFSMTGYAKDSNGNVVQLNDNAIQLNGTRNGVLQCVPSISGHTVTFQYEGSG</sequence>